<evidence type="ECO:0000256" key="11">
    <source>
        <dbReference type="ARBA" id="ARBA00022989"/>
    </source>
</evidence>
<evidence type="ECO:0000256" key="13">
    <source>
        <dbReference type="ARBA" id="ARBA00023136"/>
    </source>
</evidence>
<evidence type="ECO:0000256" key="7">
    <source>
        <dbReference type="ARBA" id="ARBA00022692"/>
    </source>
</evidence>
<evidence type="ECO:0000256" key="9">
    <source>
        <dbReference type="ARBA" id="ARBA00022777"/>
    </source>
</evidence>
<dbReference type="InterPro" id="IPR005467">
    <property type="entry name" value="His_kinase_dom"/>
</dbReference>
<keyword evidence="10" id="KW-0067">ATP-binding</keyword>
<dbReference type="SMART" id="SM00387">
    <property type="entry name" value="HATPase_c"/>
    <property type="match status" value="1"/>
</dbReference>
<feature type="transmembrane region" description="Helical" evidence="14">
    <location>
        <begin position="320"/>
        <end position="337"/>
    </location>
</feature>
<keyword evidence="8" id="KW-0547">Nucleotide-binding</keyword>
<dbReference type="SUPFAM" id="SSF55874">
    <property type="entry name" value="ATPase domain of HSP90 chaperone/DNA topoisomerase II/histidine kinase"/>
    <property type="match status" value="1"/>
</dbReference>
<keyword evidence="12" id="KW-0902">Two-component regulatory system</keyword>
<feature type="transmembrane region" description="Helical" evidence="14">
    <location>
        <begin position="416"/>
        <end position="436"/>
    </location>
</feature>
<accession>A0ABR8PKQ0</accession>
<dbReference type="Gene3D" id="1.10.287.130">
    <property type="match status" value="1"/>
</dbReference>
<evidence type="ECO:0000256" key="5">
    <source>
        <dbReference type="ARBA" id="ARBA00022553"/>
    </source>
</evidence>
<dbReference type="CDD" id="cd00082">
    <property type="entry name" value="HisKA"/>
    <property type="match status" value="1"/>
</dbReference>
<organism evidence="16 17">
    <name type="scientific">Sporosarcina gallistercoris</name>
    <dbReference type="NCBI Taxonomy" id="2762245"/>
    <lineage>
        <taxon>Bacteria</taxon>
        <taxon>Bacillati</taxon>
        <taxon>Bacillota</taxon>
        <taxon>Bacilli</taxon>
        <taxon>Bacillales</taxon>
        <taxon>Caryophanaceae</taxon>
        <taxon>Sporosarcina</taxon>
    </lineage>
</organism>
<evidence type="ECO:0000256" key="2">
    <source>
        <dbReference type="ARBA" id="ARBA00004651"/>
    </source>
</evidence>
<dbReference type="Gene3D" id="3.30.565.10">
    <property type="entry name" value="Histidine kinase-like ATPase, C-terminal domain"/>
    <property type="match status" value="1"/>
</dbReference>
<keyword evidence="13 14" id="KW-0472">Membrane</keyword>
<evidence type="ECO:0000256" key="3">
    <source>
        <dbReference type="ARBA" id="ARBA00012438"/>
    </source>
</evidence>
<feature type="transmembrane region" description="Helical" evidence="14">
    <location>
        <begin position="357"/>
        <end position="376"/>
    </location>
</feature>
<keyword evidence="4" id="KW-1003">Cell membrane</keyword>
<evidence type="ECO:0000256" key="4">
    <source>
        <dbReference type="ARBA" id="ARBA00022475"/>
    </source>
</evidence>
<evidence type="ECO:0000256" key="1">
    <source>
        <dbReference type="ARBA" id="ARBA00000085"/>
    </source>
</evidence>
<evidence type="ECO:0000256" key="14">
    <source>
        <dbReference type="SAM" id="Phobius"/>
    </source>
</evidence>
<evidence type="ECO:0000256" key="8">
    <source>
        <dbReference type="ARBA" id="ARBA00022741"/>
    </source>
</evidence>
<dbReference type="GO" id="GO:0016301">
    <property type="term" value="F:kinase activity"/>
    <property type="evidence" value="ECO:0007669"/>
    <property type="project" value="UniProtKB-KW"/>
</dbReference>
<gene>
    <name evidence="16" type="ORF">H9659_10480</name>
</gene>
<protein>
    <recommendedName>
        <fullName evidence="3">histidine kinase</fullName>
        <ecNumber evidence="3">2.7.13.3</ecNumber>
    </recommendedName>
</protein>
<name>A0ABR8PKQ0_9BACL</name>
<comment type="subcellular location">
    <subcellularLocation>
        <location evidence="2">Cell membrane</location>
        <topology evidence="2">Multi-pass membrane protein</topology>
    </subcellularLocation>
</comment>
<dbReference type="Pfam" id="PF02518">
    <property type="entry name" value="HATPase_c"/>
    <property type="match status" value="1"/>
</dbReference>
<feature type="domain" description="Histidine kinase" evidence="15">
    <location>
        <begin position="530"/>
        <end position="744"/>
    </location>
</feature>
<dbReference type="InterPro" id="IPR003594">
    <property type="entry name" value="HATPase_dom"/>
</dbReference>
<dbReference type="EC" id="2.7.13.3" evidence="3"/>
<sequence>MKRYTPIIIWALLVAIGLSGLVTLTSQGPEIIVKSYPQSQQFQNHLNEIYDELGRTVLNPIDVEEAEKKLTVSPAEIETYRTYYGSLAEQIDNIQMQYEDRIREAEAKATVKQALVDERDGRIEDIRKNFEDDSYVEKKVLSEKKRQLGRLVHNYKNTNAMMEIPLVYSLWPVGGGDAIKGGEVNGAIGYERKFNTENGYLKISGMDASFNDTNYYEETTDYMDSSVQQGEGVSLSNDDLQAIVQPTVLYEGMVAVPKSVFQKGGVLYEEAKTYQSIKIMLIVSGLAAIAAIISLFTIWKFKWTWFVDLPFTKRYDAFRIDLKVGIFLILLLSLVNFSREVSGRLNAMANGGYSFSIPNAVIMFAMGAIVIAFLAFQIGNAITRYQQLSKLENDLQNSYAMQLVASAKEVFLNRSIAIQTFILLIGFFLAGAGFIFGLMEPVLLLIYAFCVLFLGMPILFIYMRRMGYLNRIFKATEDMAAGRLNSDIKVIGRSPLAAHAVNLNNLREGVAQSLSSQAKSERLKTELITNVSHDLRTPLTSIITYTDLLKNPDLSNDERAEYVDILDRKSQRLKTLIEDLFEVSKMSSGTMELYKQRVDLTQLVQQAIGEHMEQMAEIPLDFRVSVPEEPMPAVLDGQRWWRMLDNLIGNTLKYSLPGTRVFVTLREVGGMAELVIKNITAYELNENVDELYERFKRGDASRHTDGSGLGLAIAQSIVDMHDGMMAIDVDGDLFKVTVRVPLLV</sequence>
<dbReference type="PANTHER" id="PTHR45528:SF1">
    <property type="entry name" value="SENSOR HISTIDINE KINASE CPXA"/>
    <property type="match status" value="1"/>
</dbReference>
<evidence type="ECO:0000256" key="12">
    <source>
        <dbReference type="ARBA" id="ARBA00023012"/>
    </source>
</evidence>
<dbReference type="SMART" id="SM00388">
    <property type="entry name" value="HisKA"/>
    <property type="match status" value="1"/>
</dbReference>
<dbReference type="PROSITE" id="PS50109">
    <property type="entry name" value="HIS_KIN"/>
    <property type="match status" value="1"/>
</dbReference>
<evidence type="ECO:0000313" key="17">
    <source>
        <dbReference type="Proteomes" id="UP000659496"/>
    </source>
</evidence>
<keyword evidence="9 16" id="KW-0418">Kinase</keyword>
<dbReference type="InterPro" id="IPR036890">
    <property type="entry name" value="HATPase_C_sf"/>
</dbReference>
<comment type="caution">
    <text evidence="16">The sequence shown here is derived from an EMBL/GenBank/DDBJ whole genome shotgun (WGS) entry which is preliminary data.</text>
</comment>
<keyword evidence="17" id="KW-1185">Reference proteome</keyword>
<dbReference type="PANTHER" id="PTHR45528">
    <property type="entry name" value="SENSOR HISTIDINE KINASE CPXA"/>
    <property type="match status" value="1"/>
</dbReference>
<reference evidence="16 17" key="1">
    <citation type="submission" date="2020-08" db="EMBL/GenBank/DDBJ databases">
        <title>A Genomic Blueprint of the Chicken Gut Microbiome.</title>
        <authorList>
            <person name="Gilroy R."/>
            <person name="Ravi A."/>
            <person name="Getino M."/>
            <person name="Pursley I."/>
            <person name="Horton D.L."/>
            <person name="Alikhan N.-F."/>
            <person name="Baker D."/>
            <person name="Gharbi K."/>
            <person name="Hall N."/>
            <person name="Watson M."/>
            <person name="Adriaenssens E.M."/>
            <person name="Foster-Nyarko E."/>
            <person name="Jarju S."/>
            <person name="Secka A."/>
            <person name="Antonio M."/>
            <person name="Oren A."/>
            <person name="Chaudhuri R."/>
            <person name="La Ragione R.M."/>
            <person name="Hildebrand F."/>
            <person name="Pallen M.J."/>
        </authorList>
    </citation>
    <scope>NUCLEOTIDE SEQUENCE [LARGE SCALE GENOMIC DNA]</scope>
    <source>
        <strain evidence="16 17">Sa3CUA8</strain>
    </source>
</reference>
<dbReference type="Proteomes" id="UP000659496">
    <property type="component" value="Unassembled WGS sequence"/>
</dbReference>
<comment type="catalytic activity">
    <reaction evidence="1">
        <text>ATP + protein L-histidine = ADP + protein N-phospho-L-histidine.</text>
        <dbReference type="EC" id="2.7.13.3"/>
    </reaction>
</comment>
<dbReference type="EMBL" id="JACSQY010000007">
    <property type="protein sequence ID" value="MBD7908756.1"/>
    <property type="molecule type" value="Genomic_DNA"/>
</dbReference>
<keyword evidence="5" id="KW-0597">Phosphoprotein</keyword>
<proteinExistence type="predicted"/>
<evidence type="ECO:0000256" key="10">
    <source>
        <dbReference type="ARBA" id="ARBA00022840"/>
    </source>
</evidence>
<keyword evidence="7 14" id="KW-0812">Transmembrane</keyword>
<keyword evidence="11 14" id="KW-1133">Transmembrane helix</keyword>
<dbReference type="InterPro" id="IPR003661">
    <property type="entry name" value="HisK_dim/P_dom"/>
</dbReference>
<feature type="transmembrane region" description="Helical" evidence="14">
    <location>
        <begin position="279"/>
        <end position="299"/>
    </location>
</feature>
<evidence type="ECO:0000313" key="16">
    <source>
        <dbReference type="EMBL" id="MBD7908756.1"/>
    </source>
</evidence>
<keyword evidence="6" id="KW-0808">Transferase</keyword>
<evidence type="ECO:0000259" key="15">
    <source>
        <dbReference type="PROSITE" id="PS50109"/>
    </source>
</evidence>
<dbReference type="SUPFAM" id="SSF47384">
    <property type="entry name" value="Homodimeric domain of signal transducing histidine kinase"/>
    <property type="match status" value="1"/>
</dbReference>
<evidence type="ECO:0000256" key="6">
    <source>
        <dbReference type="ARBA" id="ARBA00022679"/>
    </source>
</evidence>
<dbReference type="InterPro" id="IPR050398">
    <property type="entry name" value="HssS/ArlS-like"/>
</dbReference>
<dbReference type="RefSeq" id="WP_191690219.1">
    <property type="nucleotide sequence ID" value="NZ_JACSQY010000007.1"/>
</dbReference>
<feature type="transmembrane region" description="Helical" evidence="14">
    <location>
        <begin position="442"/>
        <end position="462"/>
    </location>
</feature>
<dbReference type="Pfam" id="PF00512">
    <property type="entry name" value="HisKA"/>
    <property type="match status" value="1"/>
</dbReference>
<dbReference type="InterPro" id="IPR036097">
    <property type="entry name" value="HisK_dim/P_sf"/>
</dbReference>